<accession>A0ACB8LQA5</accession>
<comment type="caution">
    <text evidence="1">The sequence shown here is derived from an EMBL/GenBank/DDBJ whole genome shotgun (WGS) entry which is preliminary data.</text>
</comment>
<evidence type="ECO:0000313" key="2">
    <source>
        <dbReference type="Proteomes" id="UP000829398"/>
    </source>
</evidence>
<evidence type="ECO:0000313" key="1">
    <source>
        <dbReference type="EMBL" id="KAH9775683.1"/>
    </source>
</evidence>
<organism evidence="1 2">
    <name type="scientific">Citrus sinensis</name>
    <name type="common">Sweet orange</name>
    <name type="synonym">Citrus aurantium var. sinensis</name>
    <dbReference type="NCBI Taxonomy" id="2711"/>
    <lineage>
        <taxon>Eukaryota</taxon>
        <taxon>Viridiplantae</taxon>
        <taxon>Streptophyta</taxon>
        <taxon>Embryophyta</taxon>
        <taxon>Tracheophyta</taxon>
        <taxon>Spermatophyta</taxon>
        <taxon>Magnoliopsida</taxon>
        <taxon>eudicotyledons</taxon>
        <taxon>Gunneridae</taxon>
        <taxon>Pentapetalae</taxon>
        <taxon>rosids</taxon>
        <taxon>malvids</taxon>
        <taxon>Sapindales</taxon>
        <taxon>Rutaceae</taxon>
        <taxon>Aurantioideae</taxon>
        <taxon>Citrus</taxon>
    </lineage>
</organism>
<dbReference type="Proteomes" id="UP000829398">
    <property type="component" value="Chromosome 3"/>
</dbReference>
<dbReference type="EMBL" id="CM039172">
    <property type="protein sequence ID" value="KAH9775683.1"/>
    <property type="molecule type" value="Genomic_DNA"/>
</dbReference>
<protein>
    <submittedName>
        <fullName evidence="1">Transcription factor bHLH47</fullName>
    </submittedName>
</protein>
<reference evidence="2" key="1">
    <citation type="journal article" date="2023" name="Hortic. Res.">
        <title>A chromosome-level phased genome enabling allele-level studies in sweet orange: a case study on citrus Huanglongbing tolerance.</title>
        <authorList>
            <person name="Wu B."/>
            <person name="Yu Q."/>
            <person name="Deng Z."/>
            <person name="Duan Y."/>
            <person name="Luo F."/>
            <person name="Gmitter F. Jr."/>
        </authorList>
    </citation>
    <scope>NUCLEOTIDE SEQUENCE [LARGE SCALE GENOMIC DNA]</scope>
    <source>
        <strain evidence="2">cv. Valencia</strain>
    </source>
</reference>
<name>A0ACB8LQA5_CITSI</name>
<proteinExistence type="predicted"/>
<sequence length="260" mass="28606">MNFKGFCTGIQISNSFETGMGSESSASLDEEVNVMVVDASVDGHCPTKKNKSRVPKRVHKAEREKLKREHLNDLFLDLANAVEVNQPNNGKACVLNEAARLLKDLFSQIESLNKENASLLSESHYVTIEKNELKEENSSLESQIEVLQSELRARVVQSKPDLNIPPEFQQPELSSHFPGDSYGFPAAVEPTLSQAPAVLVVPIHSDLQAYSASDVAQLTSKPASNVSKPHARYPNPADSWPSQLLGENISSTRENADRNK</sequence>
<gene>
    <name evidence="1" type="ORF">KPL71_006473</name>
</gene>
<keyword evidence="2" id="KW-1185">Reference proteome</keyword>